<accession>A6G975</accession>
<dbReference type="STRING" id="391625.PPSIR1_03023"/>
<keyword evidence="1" id="KW-0433">Leucine-rich repeat</keyword>
<dbReference type="AlphaFoldDB" id="A6G975"/>
<evidence type="ECO:0000313" key="3">
    <source>
        <dbReference type="EMBL" id="EDM77623.1"/>
    </source>
</evidence>
<keyword evidence="4" id="KW-1185">Reference proteome</keyword>
<dbReference type="SUPFAM" id="SSF52058">
    <property type="entry name" value="L domain-like"/>
    <property type="match status" value="1"/>
</dbReference>
<dbReference type="InterPro" id="IPR032675">
    <property type="entry name" value="LRR_dom_sf"/>
</dbReference>
<name>A6G975_9BACT</name>
<comment type="caution">
    <text evidence="3">The sequence shown here is derived from an EMBL/GenBank/DDBJ whole genome shotgun (WGS) entry which is preliminary data.</text>
</comment>
<dbReference type="Gene3D" id="3.80.10.10">
    <property type="entry name" value="Ribonuclease Inhibitor"/>
    <property type="match status" value="1"/>
</dbReference>
<dbReference type="eggNOG" id="COG4886">
    <property type="taxonomic scope" value="Bacteria"/>
</dbReference>
<proteinExistence type="predicted"/>
<evidence type="ECO:0000313" key="4">
    <source>
        <dbReference type="Proteomes" id="UP000005801"/>
    </source>
</evidence>
<protein>
    <submittedName>
        <fullName evidence="3">Leucine-rich protein</fullName>
    </submittedName>
</protein>
<evidence type="ECO:0000256" key="2">
    <source>
        <dbReference type="ARBA" id="ARBA00022737"/>
    </source>
</evidence>
<dbReference type="InterPro" id="IPR050836">
    <property type="entry name" value="SDS22/Internalin_LRR"/>
</dbReference>
<dbReference type="PANTHER" id="PTHR46652:SF3">
    <property type="entry name" value="LEUCINE-RICH REPEAT-CONTAINING PROTEIN 9"/>
    <property type="match status" value="1"/>
</dbReference>
<reference evidence="3 4" key="1">
    <citation type="submission" date="2007-06" db="EMBL/GenBank/DDBJ databases">
        <authorList>
            <person name="Shimkets L."/>
            <person name="Ferriera S."/>
            <person name="Johnson J."/>
            <person name="Kravitz S."/>
            <person name="Beeson K."/>
            <person name="Sutton G."/>
            <person name="Rogers Y.-H."/>
            <person name="Friedman R."/>
            <person name="Frazier M."/>
            <person name="Venter J.C."/>
        </authorList>
    </citation>
    <scope>NUCLEOTIDE SEQUENCE [LARGE SCALE GENOMIC DNA]</scope>
    <source>
        <strain evidence="3 4">SIR-1</strain>
    </source>
</reference>
<dbReference type="PANTHER" id="PTHR46652">
    <property type="entry name" value="LEUCINE-RICH REPEAT AND IQ DOMAIN-CONTAINING PROTEIN 1-RELATED"/>
    <property type="match status" value="1"/>
</dbReference>
<evidence type="ECO:0000256" key="1">
    <source>
        <dbReference type="ARBA" id="ARBA00022614"/>
    </source>
</evidence>
<dbReference type="EMBL" id="ABCS01000043">
    <property type="protein sequence ID" value="EDM77623.1"/>
    <property type="molecule type" value="Genomic_DNA"/>
</dbReference>
<keyword evidence="2" id="KW-0677">Repeat</keyword>
<sequence length="598" mass="65637">MIRGEVCFVRDEGEEGAQRARPRHLMCAAQSWPAQLLRALELAGWDQVPEEDHDELRARIDDSLHARGEAGQGAQDGAARSSSAMIAAAVLEPARAARRLRPEVAQAWVFADRLQAQGDARGELLALELAAEHTEDPSQARMLQRERARLWAPRRARINERLAGLRLRFVGGFLIGAHPEGASQIGRLLAAEAAETLARVRLDFCTQEELARLVDGATVHGRTVAVLDLPNSRTSDLGVLGRLPRLRRLRVGERFSPGVLAELPSLRALSLVGRGQLRGEQLGLRRELERLECSPRDASALAGIGARLPALEWLSLGRAKLEGLAQLGPVPKLEVLRLPGEALRELDGLEALPSLRELQCRPGTLRLVRELPEALAAPHTLERLALLGSKVGELDALAGLPHLRHLALVSTRVGELEPLRRLAQLRSVQLEGGDMRRVSGLARLEQLEQLGLGKLANVDLAALRELPRLHTLTLRPGGRRPRGLEALASLSALRRLSMPMEVFAALDDPASALAGVEVLELVGEGWPPLDFVAALARLRRLLLPGRSERDPWIDAVRERAPEVVVHIHLPPRDLLDHRDLYDWRAGPWPRELPRAGAL</sequence>
<organism evidence="3 4">
    <name type="scientific">Plesiocystis pacifica SIR-1</name>
    <dbReference type="NCBI Taxonomy" id="391625"/>
    <lineage>
        <taxon>Bacteria</taxon>
        <taxon>Pseudomonadati</taxon>
        <taxon>Myxococcota</taxon>
        <taxon>Polyangia</taxon>
        <taxon>Nannocystales</taxon>
        <taxon>Nannocystaceae</taxon>
        <taxon>Plesiocystis</taxon>
    </lineage>
</organism>
<dbReference type="Proteomes" id="UP000005801">
    <property type="component" value="Unassembled WGS sequence"/>
</dbReference>
<gene>
    <name evidence="3" type="ORF">PPSIR1_03023</name>
</gene>